<feature type="compositionally biased region" description="Polar residues" evidence="1">
    <location>
        <begin position="27"/>
        <end position="37"/>
    </location>
</feature>
<proteinExistence type="predicted"/>
<gene>
    <name evidence="2" type="ORF">Pla110_24440</name>
</gene>
<accession>A0A518CNA3</accession>
<evidence type="ECO:0000313" key="3">
    <source>
        <dbReference type="Proteomes" id="UP000317178"/>
    </source>
</evidence>
<dbReference type="Proteomes" id="UP000317178">
    <property type="component" value="Chromosome"/>
</dbReference>
<dbReference type="AlphaFoldDB" id="A0A518CNA3"/>
<evidence type="ECO:0000313" key="2">
    <source>
        <dbReference type="EMBL" id="QDU80712.1"/>
    </source>
</evidence>
<feature type="region of interest" description="Disordered" evidence="1">
    <location>
        <begin position="1"/>
        <end position="42"/>
    </location>
</feature>
<dbReference type="RefSeq" id="WP_144995962.1">
    <property type="nucleotide sequence ID" value="NZ_CP036281.1"/>
</dbReference>
<reference evidence="2 3" key="1">
    <citation type="submission" date="2019-02" db="EMBL/GenBank/DDBJ databases">
        <title>Deep-cultivation of Planctomycetes and their phenomic and genomic characterization uncovers novel biology.</title>
        <authorList>
            <person name="Wiegand S."/>
            <person name="Jogler M."/>
            <person name="Boedeker C."/>
            <person name="Pinto D."/>
            <person name="Vollmers J."/>
            <person name="Rivas-Marin E."/>
            <person name="Kohn T."/>
            <person name="Peeters S.H."/>
            <person name="Heuer A."/>
            <person name="Rast P."/>
            <person name="Oberbeckmann S."/>
            <person name="Bunk B."/>
            <person name="Jeske O."/>
            <person name="Meyerdierks A."/>
            <person name="Storesund J.E."/>
            <person name="Kallscheuer N."/>
            <person name="Luecker S."/>
            <person name="Lage O.M."/>
            <person name="Pohl T."/>
            <person name="Merkel B.J."/>
            <person name="Hornburger P."/>
            <person name="Mueller R.-W."/>
            <person name="Bruemmer F."/>
            <person name="Labrenz M."/>
            <person name="Spormann A.M."/>
            <person name="Op den Camp H."/>
            <person name="Overmann J."/>
            <person name="Amann R."/>
            <person name="Jetten M.S.M."/>
            <person name="Mascher T."/>
            <person name="Medema M.H."/>
            <person name="Devos D.P."/>
            <person name="Kaster A.-K."/>
            <person name="Ovreas L."/>
            <person name="Rohde M."/>
            <person name="Galperin M.Y."/>
            <person name="Jogler C."/>
        </authorList>
    </citation>
    <scope>NUCLEOTIDE SEQUENCE [LARGE SCALE GENOMIC DNA]</scope>
    <source>
        <strain evidence="2 3">Pla110</strain>
    </source>
</reference>
<evidence type="ECO:0000256" key="1">
    <source>
        <dbReference type="SAM" id="MobiDB-lite"/>
    </source>
</evidence>
<protein>
    <submittedName>
        <fullName evidence="2">Uncharacterized protein</fullName>
    </submittedName>
</protein>
<dbReference type="OrthoDB" id="304284at2"/>
<dbReference type="KEGG" id="plon:Pla110_24440"/>
<organism evidence="2 3">
    <name type="scientific">Polystyrenella longa</name>
    <dbReference type="NCBI Taxonomy" id="2528007"/>
    <lineage>
        <taxon>Bacteria</taxon>
        <taxon>Pseudomonadati</taxon>
        <taxon>Planctomycetota</taxon>
        <taxon>Planctomycetia</taxon>
        <taxon>Planctomycetales</taxon>
        <taxon>Planctomycetaceae</taxon>
        <taxon>Polystyrenella</taxon>
    </lineage>
</organism>
<keyword evidence="3" id="KW-1185">Reference proteome</keyword>
<dbReference type="EMBL" id="CP036281">
    <property type="protein sequence ID" value="QDU80712.1"/>
    <property type="molecule type" value="Genomic_DNA"/>
</dbReference>
<feature type="compositionally biased region" description="Polar residues" evidence="1">
    <location>
        <begin position="1"/>
        <end position="18"/>
    </location>
</feature>
<name>A0A518CNA3_9PLAN</name>
<sequence length="249" mass="27327">MTTFPTTLFNGNGPNRLSQPAGAGNVANPNDQQQPGSQAEAGQMTEDDFLKSILPDWNPGQCAWPIYLVQMLPEDLPEVPTGCPKRAHQTYPSTIARDMAAVHNKAASQKAQGGTPEKWAVILKRNRSGYSSILLINPRKGWVPEDEYSQAPADHTFKGTQAAARRYVQLLNGFYTEKQDRWAVLASSVLLREGAIKATDSPEARFNVLTQLGAVLQVGVTYDSALEFSRRHNAINIDGDHRAQIVQSN</sequence>